<evidence type="ECO:0000256" key="1">
    <source>
        <dbReference type="SAM" id="MobiDB-lite"/>
    </source>
</evidence>
<dbReference type="Proteomes" id="UP001164746">
    <property type="component" value="Chromosome 3"/>
</dbReference>
<feature type="region of interest" description="Disordered" evidence="1">
    <location>
        <begin position="402"/>
        <end position="432"/>
    </location>
</feature>
<accession>A0ABY7DWH5</accession>
<keyword evidence="3" id="KW-1185">Reference proteome</keyword>
<dbReference type="InterPro" id="IPR039111">
    <property type="entry name" value="STAP1/STAP2"/>
</dbReference>
<feature type="compositionally biased region" description="Basic and acidic residues" evidence="1">
    <location>
        <begin position="403"/>
        <end position="412"/>
    </location>
</feature>
<dbReference type="SUPFAM" id="SSF55550">
    <property type="entry name" value="SH2 domain"/>
    <property type="match status" value="1"/>
</dbReference>
<organism evidence="2 3">
    <name type="scientific">Mya arenaria</name>
    <name type="common">Soft-shell clam</name>
    <dbReference type="NCBI Taxonomy" id="6604"/>
    <lineage>
        <taxon>Eukaryota</taxon>
        <taxon>Metazoa</taxon>
        <taxon>Spiralia</taxon>
        <taxon>Lophotrochozoa</taxon>
        <taxon>Mollusca</taxon>
        <taxon>Bivalvia</taxon>
        <taxon>Autobranchia</taxon>
        <taxon>Heteroconchia</taxon>
        <taxon>Euheterodonta</taxon>
        <taxon>Imparidentia</taxon>
        <taxon>Neoheterodontei</taxon>
        <taxon>Myida</taxon>
        <taxon>Myoidea</taxon>
        <taxon>Myidae</taxon>
        <taxon>Mya</taxon>
    </lineage>
</organism>
<reference evidence="2" key="1">
    <citation type="submission" date="2022-11" db="EMBL/GenBank/DDBJ databases">
        <title>Centuries of genome instability and evolution in soft-shell clam transmissible cancer (bioRxiv).</title>
        <authorList>
            <person name="Hart S.F.M."/>
            <person name="Yonemitsu M.A."/>
            <person name="Giersch R.M."/>
            <person name="Beal B.F."/>
            <person name="Arriagada G."/>
            <person name="Davis B.W."/>
            <person name="Ostrander E.A."/>
            <person name="Goff S.P."/>
            <person name="Metzger M.J."/>
        </authorList>
    </citation>
    <scope>NUCLEOTIDE SEQUENCE</scope>
    <source>
        <strain evidence="2">MELC-2E11</strain>
        <tissue evidence="2">Siphon/mantle</tissue>
    </source>
</reference>
<protein>
    <submittedName>
        <fullName evidence="2">Uncharacterized protein</fullName>
    </submittedName>
</protein>
<dbReference type="InterPro" id="IPR036860">
    <property type="entry name" value="SH2_dom_sf"/>
</dbReference>
<name>A0ABY7DWH5_MYAAR</name>
<evidence type="ECO:0000313" key="3">
    <source>
        <dbReference type="Proteomes" id="UP001164746"/>
    </source>
</evidence>
<dbReference type="InterPro" id="IPR011993">
    <property type="entry name" value="PH-like_dom_sf"/>
</dbReference>
<evidence type="ECO:0000313" key="2">
    <source>
        <dbReference type="EMBL" id="WAR00957.1"/>
    </source>
</evidence>
<proteinExistence type="predicted"/>
<dbReference type="Gene3D" id="2.30.29.30">
    <property type="entry name" value="Pleckstrin-homology domain (PH domain)/Phosphotyrosine-binding domain (PTB)"/>
    <property type="match status" value="1"/>
</dbReference>
<dbReference type="PANTHER" id="PTHR16186">
    <property type="entry name" value="SIGNAL-TRANSDUCING ADAPTOR PROTEIN-RELATED"/>
    <property type="match status" value="1"/>
</dbReference>
<dbReference type="SUPFAM" id="SSF50729">
    <property type="entry name" value="PH domain-like"/>
    <property type="match status" value="1"/>
</dbReference>
<dbReference type="EMBL" id="CP111014">
    <property type="protein sequence ID" value="WAR00957.1"/>
    <property type="molecule type" value="Genomic_DNA"/>
</dbReference>
<dbReference type="Gene3D" id="3.30.505.10">
    <property type="entry name" value="SH2 domain"/>
    <property type="match status" value="1"/>
</dbReference>
<gene>
    <name evidence="2" type="ORF">MAR_025329</name>
</gene>
<sequence length="432" mass="49158">MSIKSGVPRGTLVERRRQPLCEGWVEHRAHTKRGVRYRKLYMLLEQNVICTFERTPPGNQNQLWNLTLDKSTTFKYRGPTKDHSGYKFDLFAGGRNNTFKTVRLSELEQWRGYIIGIVTRTVPVDLDLLEDQIRRIVVNVRGYNSESDSGYIPDRPGPGGGSTRTEVFAHNRSIGSGDSGKGNSLKLDNNGQVVHRFHADKFGEQTPPSWFVTRCSRAMAETVLRAAERLGYGNTLMRESTTHMNNGSYAISKLVRHKRTNDVQFDHYEVIRVAGGYKLNVENEHEPMTCLTEVTHYFQRMFGLDTELLTTNDRRQLQVEAQGEPSYVDRFRQHDHGEPEPDGRWVPSPMPHMQHSLSAPGYVNQEIEREVKDAQTLTGDRCVPSPMPHMQHSLSAPGYVNQENEREVKEARTLPVAPPPPRDPIGEILAVN</sequence>
<dbReference type="PANTHER" id="PTHR16186:SF9">
    <property type="entry name" value="SH2 DOMAIN-CONTAINING PROTEIN"/>
    <property type="match status" value="1"/>
</dbReference>